<dbReference type="CDD" id="cd04739">
    <property type="entry name" value="DHOD_like"/>
    <property type="match status" value="1"/>
</dbReference>
<keyword evidence="3" id="KW-0285">Flavoprotein</keyword>
<comment type="cofactor">
    <cofactor evidence="1">
        <name>FMN</name>
        <dbReference type="ChEBI" id="CHEBI:58210"/>
    </cofactor>
</comment>
<dbReference type="InterPro" id="IPR013785">
    <property type="entry name" value="Aldolase_TIM"/>
</dbReference>
<keyword evidence="6" id="KW-0560">Oxidoreductase</keyword>
<dbReference type="Proteomes" id="UP000294360">
    <property type="component" value="Plasmid 2"/>
</dbReference>
<geneLocation type="plasmid" evidence="8 9">
    <name>2</name>
</geneLocation>
<dbReference type="UniPathway" id="UPA00070"/>
<dbReference type="InterPro" id="IPR005720">
    <property type="entry name" value="Dihydroorotate_DH_cat"/>
</dbReference>
<accession>A0A4U8Z6K8</accession>
<evidence type="ECO:0000256" key="4">
    <source>
        <dbReference type="ARBA" id="ARBA00022643"/>
    </source>
</evidence>
<evidence type="ECO:0000256" key="5">
    <source>
        <dbReference type="ARBA" id="ARBA00022975"/>
    </source>
</evidence>
<dbReference type="PANTHER" id="PTHR48109">
    <property type="entry name" value="DIHYDROOROTATE DEHYDROGENASE (QUINONE), MITOCHONDRIAL-RELATED"/>
    <property type="match status" value="1"/>
</dbReference>
<dbReference type="SUPFAM" id="SSF51395">
    <property type="entry name" value="FMN-linked oxidoreductases"/>
    <property type="match status" value="1"/>
</dbReference>
<dbReference type="NCBIfam" id="NF005741">
    <property type="entry name" value="PRK07565.1"/>
    <property type="match status" value="1"/>
</dbReference>
<dbReference type="GO" id="GO:0005737">
    <property type="term" value="C:cytoplasm"/>
    <property type="evidence" value="ECO:0007669"/>
    <property type="project" value="InterPro"/>
</dbReference>
<dbReference type="GO" id="GO:0006207">
    <property type="term" value="P:'de novo' pyrimidine nucleobase biosynthetic process"/>
    <property type="evidence" value="ECO:0007669"/>
    <property type="project" value="TreeGrafter"/>
</dbReference>
<organism evidence="8 9">
    <name type="scientific">Methylocella tundrae</name>
    <dbReference type="NCBI Taxonomy" id="227605"/>
    <lineage>
        <taxon>Bacteria</taxon>
        <taxon>Pseudomonadati</taxon>
        <taxon>Pseudomonadota</taxon>
        <taxon>Alphaproteobacteria</taxon>
        <taxon>Hyphomicrobiales</taxon>
        <taxon>Beijerinckiaceae</taxon>
        <taxon>Methylocella</taxon>
    </lineage>
</organism>
<dbReference type="OrthoDB" id="9794954at2"/>
<keyword evidence="8" id="KW-0614">Plasmid</keyword>
<evidence type="ECO:0000259" key="7">
    <source>
        <dbReference type="Pfam" id="PF01180"/>
    </source>
</evidence>
<sequence>MDLTTRYMGLRLKNPLVASASPLTGKLDSIRLLEDAGAAALILPSLFQEELEAEGARYATSNVPSPADYKVGPRHYLELVRRAGRAVDVPVIASLNGVTNEGWISYAKLIEEAGAKGLELNIYFIPADLAMTGQAAERRYLDILRSVRAAVSIPVAIKLSPYFSSVGNMALALQDAGADALVLFNRFYQPDLDLAQLRLLMNLTLSDPGEIRLPLLWLAILAGRVKVSLAASTGVASADEVMKYLLVGADVVMTTSALLRHGPGHMAVLLDGLRNWLASRDFDSLEPVRGLMSQRKLKDPQALERANYIEILQGYGQG</sequence>
<keyword evidence="5" id="KW-0665">Pyrimidine biosynthesis</keyword>
<dbReference type="AlphaFoldDB" id="A0A4U8Z6K8"/>
<dbReference type="PIRSF" id="PIRSF000164">
    <property type="entry name" value="DHO_oxidase"/>
    <property type="match status" value="1"/>
</dbReference>
<comment type="pathway">
    <text evidence="2">Pyrimidine metabolism; UMP biosynthesis via de novo pathway.</text>
</comment>
<reference evidence="8 9" key="1">
    <citation type="submission" date="2019-03" db="EMBL/GenBank/DDBJ databases">
        <authorList>
            <person name="Kox A.R. M."/>
        </authorList>
    </citation>
    <scope>NUCLEOTIDE SEQUENCE [LARGE SCALE GENOMIC DNA]</scope>
    <source>
        <strain evidence="8">MTUNDRAET4 annotated genome</strain>
        <plasmid evidence="9">2</plasmid>
    </source>
</reference>
<dbReference type="Pfam" id="PF01180">
    <property type="entry name" value="DHO_dh"/>
    <property type="match status" value="1"/>
</dbReference>
<feature type="domain" description="Dihydroorotate dehydrogenase catalytic" evidence="7">
    <location>
        <begin position="80"/>
        <end position="275"/>
    </location>
</feature>
<evidence type="ECO:0000313" key="9">
    <source>
        <dbReference type="Proteomes" id="UP000294360"/>
    </source>
</evidence>
<dbReference type="EMBL" id="LR536451">
    <property type="protein sequence ID" value="VFU16313.1"/>
    <property type="molecule type" value="Genomic_DNA"/>
</dbReference>
<name>A0A4U8Z6K8_METTU</name>
<protein>
    <submittedName>
        <fullName evidence="8">Dihydroorotate dehydrogenase (Fumarate)</fullName>
    </submittedName>
</protein>
<dbReference type="KEGG" id="mtun:MTUNDRAET4_0045.1"/>
<proteinExistence type="predicted"/>
<gene>
    <name evidence="8" type="ORF">MTUNDRAET4_0045</name>
</gene>
<dbReference type="Gene3D" id="3.20.20.70">
    <property type="entry name" value="Aldolase class I"/>
    <property type="match status" value="1"/>
</dbReference>
<evidence type="ECO:0000256" key="6">
    <source>
        <dbReference type="ARBA" id="ARBA00023002"/>
    </source>
</evidence>
<dbReference type="RefSeq" id="WP_134492782.1">
    <property type="nucleotide sequence ID" value="NZ_CP139088.1"/>
</dbReference>
<dbReference type="GO" id="GO:0044205">
    <property type="term" value="P:'de novo' UMP biosynthetic process"/>
    <property type="evidence" value="ECO:0007669"/>
    <property type="project" value="UniProtKB-UniPathway"/>
</dbReference>
<evidence type="ECO:0000313" key="8">
    <source>
        <dbReference type="EMBL" id="VFU16313.1"/>
    </source>
</evidence>
<keyword evidence="4" id="KW-0288">FMN</keyword>
<dbReference type="GO" id="GO:0004152">
    <property type="term" value="F:dihydroorotate dehydrogenase activity"/>
    <property type="evidence" value="ECO:0007669"/>
    <property type="project" value="InterPro"/>
</dbReference>
<evidence type="ECO:0000256" key="2">
    <source>
        <dbReference type="ARBA" id="ARBA00004725"/>
    </source>
</evidence>
<evidence type="ECO:0000256" key="3">
    <source>
        <dbReference type="ARBA" id="ARBA00022630"/>
    </source>
</evidence>
<dbReference type="PANTHER" id="PTHR48109:SF3">
    <property type="entry name" value="SLL0744 PROTEIN"/>
    <property type="match status" value="1"/>
</dbReference>
<evidence type="ECO:0000256" key="1">
    <source>
        <dbReference type="ARBA" id="ARBA00001917"/>
    </source>
</evidence>
<dbReference type="InterPro" id="IPR050074">
    <property type="entry name" value="DHO_dehydrogenase"/>
</dbReference>
<dbReference type="InterPro" id="IPR012135">
    <property type="entry name" value="Dihydroorotate_DH_1_2"/>
</dbReference>